<gene>
    <name evidence="1" type="ORF">RPERSI_LOCUS11896</name>
</gene>
<evidence type="ECO:0000313" key="1">
    <source>
        <dbReference type="EMBL" id="CAG8728161.1"/>
    </source>
</evidence>
<protein>
    <submittedName>
        <fullName evidence="1">28496_t:CDS:1</fullName>
    </submittedName>
</protein>
<accession>A0ACA9Q444</accession>
<dbReference type="Proteomes" id="UP000789920">
    <property type="component" value="Unassembled WGS sequence"/>
</dbReference>
<proteinExistence type="predicted"/>
<comment type="caution">
    <text evidence="1">The sequence shown here is derived from an EMBL/GenBank/DDBJ whole genome shotgun (WGS) entry which is preliminary data.</text>
</comment>
<dbReference type="EMBL" id="CAJVQC010024897">
    <property type="protein sequence ID" value="CAG8728161.1"/>
    <property type="molecule type" value="Genomic_DNA"/>
</dbReference>
<reference evidence="1" key="1">
    <citation type="submission" date="2021-06" db="EMBL/GenBank/DDBJ databases">
        <authorList>
            <person name="Kallberg Y."/>
            <person name="Tangrot J."/>
            <person name="Rosling A."/>
        </authorList>
    </citation>
    <scope>NUCLEOTIDE SEQUENCE</scope>
    <source>
        <strain evidence="1">MA461A</strain>
    </source>
</reference>
<organism evidence="1 2">
    <name type="scientific">Racocetra persica</name>
    <dbReference type="NCBI Taxonomy" id="160502"/>
    <lineage>
        <taxon>Eukaryota</taxon>
        <taxon>Fungi</taxon>
        <taxon>Fungi incertae sedis</taxon>
        <taxon>Mucoromycota</taxon>
        <taxon>Glomeromycotina</taxon>
        <taxon>Glomeromycetes</taxon>
        <taxon>Diversisporales</taxon>
        <taxon>Gigasporaceae</taxon>
        <taxon>Racocetra</taxon>
    </lineage>
</organism>
<keyword evidence="2" id="KW-1185">Reference proteome</keyword>
<evidence type="ECO:0000313" key="2">
    <source>
        <dbReference type="Proteomes" id="UP000789920"/>
    </source>
</evidence>
<sequence length="272" mass="30843">MIKYVLVLLLFIEVSFASTLCANITHSVSHVAFGNYLSFSAGLILTCFSTPLVDDKSFSAKIKRFLTNGTSACIQLSILVAFMTFMTIKFFLDNNEELPRLIYICSKIMYVCCSSFVLSCILASHASECWEVVIGFIISGSFLLIYVVQLIIQAYFKDHFPSTGYMFLFQWISLLSPLLTIPLFLILQCIFKDDRAAPYALAYPILFQLYLHVGYICFFLYCDEGYLSSILLFVSGFVLNSAVRSTYESVFPSHHWNTVNVKEEKKNTTDPV</sequence>
<name>A0ACA9Q444_9GLOM</name>